<reference evidence="3" key="3">
    <citation type="submission" date="2018-08" db="UniProtKB">
        <authorList>
            <consortium name="EnsemblPlants"/>
        </authorList>
    </citation>
    <scope>IDENTIFICATION</scope>
    <source>
        <strain evidence="3">cv. Bd21</strain>
    </source>
</reference>
<feature type="signal peptide" evidence="1">
    <location>
        <begin position="1"/>
        <end position="28"/>
    </location>
</feature>
<evidence type="ECO:0000313" key="4">
    <source>
        <dbReference type="Proteomes" id="UP000008810"/>
    </source>
</evidence>
<evidence type="ECO:0008006" key="5">
    <source>
        <dbReference type="Google" id="ProtNLM"/>
    </source>
</evidence>
<protein>
    <recommendedName>
        <fullName evidence="5">Knottin scorpion toxin-like domain-containing protein</fullName>
    </recommendedName>
</protein>
<evidence type="ECO:0000313" key="2">
    <source>
        <dbReference type="EMBL" id="PNT75573.1"/>
    </source>
</evidence>
<dbReference type="OrthoDB" id="717816at2759"/>
<reference evidence="2" key="2">
    <citation type="submission" date="2017-06" db="EMBL/GenBank/DDBJ databases">
        <title>WGS assembly of Brachypodium distachyon.</title>
        <authorList>
            <consortium name="The International Brachypodium Initiative"/>
            <person name="Lucas S."/>
            <person name="Harmon-Smith M."/>
            <person name="Lail K."/>
            <person name="Tice H."/>
            <person name="Grimwood J."/>
            <person name="Bruce D."/>
            <person name="Barry K."/>
            <person name="Shu S."/>
            <person name="Lindquist E."/>
            <person name="Wang M."/>
            <person name="Pitluck S."/>
            <person name="Vogel J.P."/>
            <person name="Garvin D.F."/>
            <person name="Mockler T.C."/>
            <person name="Schmutz J."/>
            <person name="Rokhsar D."/>
            <person name="Bevan M.W."/>
        </authorList>
    </citation>
    <scope>NUCLEOTIDE SEQUENCE</scope>
    <source>
        <strain evidence="2">Bd21</strain>
    </source>
</reference>
<dbReference type="Proteomes" id="UP000008810">
    <property type="component" value="Chromosome 1"/>
</dbReference>
<proteinExistence type="predicted"/>
<keyword evidence="1" id="KW-0732">Signal</keyword>
<name>A0A2K2DMT0_BRADI</name>
<reference evidence="2 3" key="1">
    <citation type="journal article" date="2010" name="Nature">
        <title>Genome sequencing and analysis of the model grass Brachypodium distachyon.</title>
        <authorList>
            <consortium name="International Brachypodium Initiative"/>
        </authorList>
    </citation>
    <scope>NUCLEOTIDE SEQUENCE [LARGE SCALE GENOMIC DNA]</scope>
    <source>
        <strain evidence="2 3">Bd21</strain>
    </source>
</reference>
<dbReference type="Gramene" id="PNT75573">
    <property type="protein sequence ID" value="PNT75573"/>
    <property type="gene ID" value="BRADI_1g35075v3"/>
</dbReference>
<evidence type="ECO:0000256" key="1">
    <source>
        <dbReference type="SAM" id="SignalP"/>
    </source>
</evidence>
<gene>
    <name evidence="2" type="ORF">BRADI_1g35075v3</name>
</gene>
<feature type="chain" id="PRO_5036043441" description="Knottin scorpion toxin-like domain-containing protein" evidence="1">
    <location>
        <begin position="29"/>
        <end position="79"/>
    </location>
</feature>
<dbReference type="EMBL" id="CM000880">
    <property type="protein sequence ID" value="PNT75573.1"/>
    <property type="molecule type" value="Genomic_DNA"/>
</dbReference>
<accession>A0A2K2DMT0</accession>
<organism evidence="2">
    <name type="scientific">Brachypodium distachyon</name>
    <name type="common">Purple false brome</name>
    <name type="synonym">Trachynia distachya</name>
    <dbReference type="NCBI Taxonomy" id="15368"/>
    <lineage>
        <taxon>Eukaryota</taxon>
        <taxon>Viridiplantae</taxon>
        <taxon>Streptophyta</taxon>
        <taxon>Embryophyta</taxon>
        <taxon>Tracheophyta</taxon>
        <taxon>Spermatophyta</taxon>
        <taxon>Magnoliopsida</taxon>
        <taxon>Liliopsida</taxon>
        <taxon>Poales</taxon>
        <taxon>Poaceae</taxon>
        <taxon>BOP clade</taxon>
        <taxon>Pooideae</taxon>
        <taxon>Stipodae</taxon>
        <taxon>Brachypodieae</taxon>
        <taxon>Brachypodium</taxon>
    </lineage>
</organism>
<dbReference type="AlphaFoldDB" id="A0A2K2DMT0"/>
<dbReference type="InParanoid" id="A0A2K2DMT0"/>
<sequence>MALNNTNTRALCMVALIVMSIALLSCHATETNITGVGQKQCFQLQNCTTDACLMLCENKGLEETQCYCLLPGNCCYVPS</sequence>
<keyword evidence="4" id="KW-1185">Reference proteome</keyword>
<evidence type="ECO:0000313" key="3">
    <source>
        <dbReference type="EnsemblPlants" id="PNT75573"/>
    </source>
</evidence>
<dbReference type="EnsemblPlants" id="PNT75573">
    <property type="protein sequence ID" value="PNT75573"/>
    <property type="gene ID" value="BRADI_1g35075v3"/>
</dbReference>